<organism evidence="1 2">
    <name type="scientific">Candidatus Synchoanobacter obligatus</name>
    <dbReference type="NCBI Taxonomy" id="2919597"/>
    <lineage>
        <taxon>Bacteria</taxon>
        <taxon>Pseudomonadati</taxon>
        <taxon>Pseudomonadota</taxon>
        <taxon>Gammaproteobacteria</taxon>
        <taxon>Candidatus Comchoanobacterales</taxon>
        <taxon>Candidatus Comchoanobacteraceae</taxon>
        <taxon>Candidatus Synchoanobacter</taxon>
    </lineage>
</organism>
<comment type="caution">
    <text evidence="1">The sequence shown here is derived from an EMBL/GenBank/DDBJ whole genome shotgun (WGS) entry which is preliminary data.</text>
</comment>
<evidence type="ECO:0000313" key="1">
    <source>
        <dbReference type="EMBL" id="MCP8352249.1"/>
    </source>
</evidence>
<dbReference type="RefSeq" id="WP_258569356.1">
    <property type="nucleotide sequence ID" value="NZ_JAKUDN010000002.1"/>
</dbReference>
<gene>
    <name evidence="1" type="ORF">MKS91_02975</name>
</gene>
<dbReference type="Proteomes" id="UP001320768">
    <property type="component" value="Unassembled WGS sequence"/>
</dbReference>
<dbReference type="EMBL" id="JAKUDN010000002">
    <property type="protein sequence ID" value="MCP8352249.1"/>
    <property type="molecule type" value="Genomic_DNA"/>
</dbReference>
<accession>A0ABT1L578</accession>
<proteinExistence type="predicted"/>
<name>A0ABT1L578_9GAMM</name>
<protein>
    <submittedName>
        <fullName evidence="1">Uncharacterized protein</fullName>
    </submittedName>
</protein>
<reference evidence="1 2" key="1">
    <citation type="journal article" date="2022" name="Nat. Microbiol.">
        <title>The microbiome of a bacterivorous marine choanoflagellate contains a resource-demanding obligate bacterial associate.</title>
        <authorList>
            <person name="Needham D.M."/>
            <person name="Poirier C."/>
            <person name="Bachy C."/>
            <person name="George E.E."/>
            <person name="Wilken S."/>
            <person name="Yung C.C.M."/>
            <person name="Limardo A.J."/>
            <person name="Morando M."/>
            <person name="Sudek L."/>
            <person name="Malmstrom R.R."/>
            <person name="Keeling P.J."/>
            <person name="Santoro A.E."/>
            <person name="Worden A.Z."/>
        </authorList>
    </citation>
    <scope>NUCLEOTIDE SEQUENCE [LARGE SCALE GENOMIC DNA]</scope>
    <source>
        <strain evidence="1 2">Comchoano-2</strain>
    </source>
</reference>
<keyword evidence="2" id="KW-1185">Reference proteome</keyword>
<evidence type="ECO:0000313" key="2">
    <source>
        <dbReference type="Proteomes" id="UP001320768"/>
    </source>
</evidence>
<sequence>MITLEQYAIKRIRELLHTGVKFLPLASEALSGDDSSLLLQHLLSLPMVGIRKFYKKMYQKGILAHVMVKKIHLMLEECPEAMIHAEHIFRSLRIIQAHGKVFAIAYDFNKNDVAKELRRVKSMGEGLQGFKEVDFGADVSSFYGKEGHSVSNISSKKRVSVLPSRLRMSLGNNKYYESSQDQGACRTRHHGVKKTAVIGKKSLKNKKRPYERNVRAVTPILP</sequence>